<feature type="transmembrane region" description="Helical" evidence="2">
    <location>
        <begin position="12"/>
        <end position="30"/>
    </location>
</feature>
<dbReference type="Proteomes" id="UP000008703">
    <property type="component" value="Chromosome"/>
</dbReference>
<dbReference type="eggNOG" id="COG1887">
    <property type="taxonomic scope" value="Bacteria"/>
</dbReference>
<dbReference type="EMBL" id="CP002994">
    <property type="protein sequence ID" value="AEM87704.1"/>
    <property type="molecule type" value="Genomic_DNA"/>
</dbReference>
<evidence type="ECO:0000313" key="4">
    <source>
        <dbReference type="Proteomes" id="UP000008703"/>
    </source>
</evidence>
<evidence type="ECO:0000313" key="3">
    <source>
        <dbReference type="EMBL" id="AEM87704.1"/>
    </source>
</evidence>
<feature type="transmembrane region" description="Helical" evidence="2">
    <location>
        <begin position="177"/>
        <end position="201"/>
    </location>
</feature>
<dbReference type="RefSeq" id="WP_014061165.1">
    <property type="nucleotide sequence ID" value="NC_015957.1"/>
</dbReference>
<keyword evidence="4" id="KW-1185">Reference proteome</keyword>
<gene>
    <name evidence="3" type="ORF">Strvi_8387</name>
</gene>
<reference evidence="3" key="1">
    <citation type="submission" date="2011-08" db="EMBL/GenBank/DDBJ databases">
        <title>Complete sequence of chromosome of Streptomyces violaceusniger Tu 4113.</title>
        <authorList>
            <consortium name="US DOE Joint Genome Institute"/>
            <person name="Lucas S."/>
            <person name="Han J."/>
            <person name="Lapidus A."/>
            <person name="Cheng J.-F."/>
            <person name="Goodwin L."/>
            <person name="Pitluck S."/>
            <person name="Peters L."/>
            <person name="Ivanova N."/>
            <person name="Daligault H."/>
            <person name="Detter J.C."/>
            <person name="Han C."/>
            <person name="Tapia R."/>
            <person name="Land M."/>
            <person name="Hauser L."/>
            <person name="Kyrpides N."/>
            <person name="Ivanova N."/>
            <person name="Pagani I."/>
            <person name="Hagen A."/>
            <person name="Katz L."/>
            <person name="Fiedler H.-P."/>
            <person name="Keasling J."/>
            <person name="Fortman J."/>
            <person name="Woyke T."/>
        </authorList>
    </citation>
    <scope>NUCLEOTIDE SEQUENCE [LARGE SCALE GENOMIC DNA]</scope>
    <source>
        <strain evidence="3">Tu 4113</strain>
    </source>
</reference>
<feature type="transmembrane region" description="Helical" evidence="2">
    <location>
        <begin position="95"/>
        <end position="119"/>
    </location>
</feature>
<keyword evidence="2" id="KW-1133">Transmembrane helix</keyword>
<feature type="region of interest" description="Disordered" evidence="1">
    <location>
        <begin position="386"/>
        <end position="410"/>
    </location>
</feature>
<name>G2PAH8_STRV4</name>
<protein>
    <recommendedName>
        <fullName evidence="5">Aromatic ring-opening dioxygenase LigA</fullName>
    </recommendedName>
</protein>
<evidence type="ECO:0000256" key="2">
    <source>
        <dbReference type="SAM" id="Phobius"/>
    </source>
</evidence>
<keyword evidence="2" id="KW-0812">Transmembrane</keyword>
<evidence type="ECO:0000256" key="1">
    <source>
        <dbReference type="SAM" id="MobiDB-lite"/>
    </source>
</evidence>
<proteinExistence type="predicted"/>
<feature type="compositionally biased region" description="Low complexity" evidence="1">
    <location>
        <begin position="398"/>
        <end position="410"/>
    </location>
</feature>
<dbReference type="AlphaFoldDB" id="G2PAH8"/>
<organism evidence="3 4">
    <name type="scientific">Streptomyces violaceusniger (strain Tu 4113)</name>
    <dbReference type="NCBI Taxonomy" id="653045"/>
    <lineage>
        <taxon>Bacteria</taxon>
        <taxon>Bacillati</taxon>
        <taxon>Actinomycetota</taxon>
        <taxon>Actinomycetes</taxon>
        <taxon>Kitasatosporales</taxon>
        <taxon>Streptomycetaceae</taxon>
        <taxon>Streptomyces</taxon>
        <taxon>Streptomyces violaceusniger group</taxon>
    </lineage>
</organism>
<sequence length="688" mass="74318">MNRLGIENPRGLVAFAALTGCLVTLAAAALTGAEGVFAAAGLAGCGCELLLHRSEPGLMARLGRLHMGATSRFEIRCVLLLLLLGRLHVTGPIGLAAAMTLVLCLLAGQALHAALITLIRRRRALAVAARNIDLRRLDISDRPPRRLTEWPGQRMLVYELSALLGLTASLMTGDARWVVAALTLAAGACLITVVALVPYLVRAIRRLPGAAQVLAEVDAWLIHRRPRTVLYFSGPRDRADQLTRWLGPVAALPTPSLVIVRERELLEALEPTPLPVLCVPSAAHLSQLDLGGVRVALYPANTGRNIHLLRIPTMQHVFLAPGGDGDEATAVDPYSKVYDQVWVAGEAGRRRHVQAAVGVEDADIVEIGRPQLDGLRVDRTGHPAAPLPTVLYAPTRDGAAGEPGTAGEPGAAGESIVRALLDSERPLRVLYRPHPPTGHRSPEARAAHRRIVALIHAANERRTADALGEAPEDAEAQRTEDARRRAELTKRIAALDARLRRADADEAMLTRDRAAPDPALLTEAEGLRRQWHQAHWAASPPWLHQVIEGDLPTLHSCFDQADLLIGDLSDMVGDFLATLKPYALTVPTGLGEEEFRRQNVVARAAYLLGPGASAMQDLLRPLFDPCLDELRTARHEVKEFLLGPTTPPSIQRFTDAVDALAEKGETVVRLRDLHTAPTPGAGRWSAIR</sequence>
<keyword evidence="2" id="KW-0472">Membrane</keyword>
<dbReference type="HOGENOM" id="CLU_023991_1_0_11"/>
<dbReference type="PROSITE" id="PS51257">
    <property type="entry name" value="PROKAR_LIPOPROTEIN"/>
    <property type="match status" value="1"/>
</dbReference>
<evidence type="ECO:0008006" key="5">
    <source>
        <dbReference type="Google" id="ProtNLM"/>
    </source>
</evidence>
<accession>G2PAH8</accession>
<dbReference type="KEGG" id="svl:Strvi_8387"/>